<dbReference type="PROSITE" id="PS51257">
    <property type="entry name" value="PROKAR_LIPOPROTEIN"/>
    <property type="match status" value="1"/>
</dbReference>
<sequence>MKRVIICLMAFTVLLSTSCNKDDDEPKKEIIVSAEDLQATIKSDLAQGETVGTVVGSSNDGSVNFNIQSQTPQGVLAIGTTDGVLTVADANLLSTLGDTDIVLVVNVTKGEVSKTANVTITVEEAAVCTTANAAAFSGDIFTDASSEDARTISAMGDDCGLLSVTGVDPFYFLTGDPTDPNTILCDTQISITAQLTPDASNDAGTVTITEQDYGCAADIMAKINGTGTYDVTSGIINLTLTFTDDLGTFESDVIINLENPDTNDSMDTDGDGVLDPDDEDANDPCLPVQSQGYVGYDETNTTWATADCDGDGTSNQDEVANFTDPYVDDSVSCTSTVDTSVWAGNLESEEDLGGFINEGSGTGITGCGTLTFAGDILGIFCDDSPSVTFAFTPESDGATNGTVEVVSQSFACFDGIDADTIEGTGTYDETTGVIVFDYSFYDSDFDETITGTVTITKAD</sequence>
<keyword evidence="3" id="KW-1185">Reference proteome</keyword>
<dbReference type="AlphaFoldDB" id="A0A5S3PMW2"/>
<evidence type="ECO:0000313" key="3">
    <source>
        <dbReference type="Proteomes" id="UP000310314"/>
    </source>
</evidence>
<reference evidence="2 3" key="1">
    <citation type="submission" date="2019-05" db="EMBL/GenBank/DDBJ databases">
        <authorList>
            <person name="Zhang J.-Y."/>
            <person name="Feg X."/>
            <person name="Du Z.-J."/>
        </authorList>
    </citation>
    <scope>NUCLEOTIDE SEQUENCE [LARGE SCALE GENOMIC DNA]</scope>
    <source>
        <strain evidence="2 3">RZ26</strain>
    </source>
</reference>
<evidence type="ECO:0000256" key="1">
    <source>
        <dbReference type="SAM" id="SignalP"/>
    </source>
</evidence>
<comment type="caution">
    <text evidence="2">The sequence shown here is derived from an EMBL/GenBank/DDBJ whole genome shotgun (WGS) entry which is preliminary data.</text>
</comment>
<dbReference type="OrthoDB" id="338827at2"/>
<evidence type="ECO:0008006" key="4">
    <source>
        <dbReference type="Google" id="ProtNLM"/>
    </source>
</evidence>
<dbReference type="RefSeq" id="WP_138658671.1">
    <property type="nucleotide sequence ID" value="NZ_VATY01000003.1"/>
</dbReference>
<gene>
    <name evidence="2" type="ORF">FEE95_14185</name>
</gene>
<dbReference type="Proteomes" id="UP000310314">
    <property type="component" value="Unassembled WGS sequence"/>
</dbReference>
<proteinExistence type="predicted"/>
<organism evidence="2 3">
    <name type="scientific">Maribacter algarum</name>
    <name type="common">ex Zhang et al. 2020</name>
    <dbReference type="NCBI Taxonomy" id="2578118"/>
    <lineage>
        <taxon>Bacteria</taxon>
        <taxon>Pseudomonadati</taxon>
        <taxon>Bacteroidota</taxon>
        <taxon>Flavobacteriia</taxon>
        <taxon>Flavobacteriales</taxon>
        <taxon>Flavobacteriaceae</taxon>
        <taxon>Maribacter</taxon>
    </lineage>
</organism>
<feature type="chain" id="PRO_5024392121" description="Cadherin domain-containing protein" evidence="1">
    <location>
        <begin position="22"/>
        <end position="459"/>
    </location>
</feature>
<accession>A0A5S3PMW2</accession>
<protein>
    <recommendedName>
        <fullName evidence="4">Cadherin domain-containing protein</fullName>
    </recommendedName>
</protein>
<dbReference type="EMBL" id="VATY01000003">
    <property type="protein sequence ID" value="TMM55802.1"/>
    <property type="molecule type" value="Genomic_DNA"/>
</dbReference>
<dbReference type="Gene3D" id="2.60.40.60">
    <property type="entry name" value="Cadherins"/>
    <property type="match status" value="1"/>
</dbReference>
<feature type="signal peptide" evidence="1">
    <location>
        <begin position="1"/>
        <end position="21"/>
    </location>
</feature>
<keyword evidence="1" id="KW-0732">Signal</keyword>
<evidence type="ECO:0000313" key="2">
    <source>
        <dbReference type="EMBL" id="TMM55802.1"/>
    </source>
</evidence>
<name>A0A5S3PMW2_9FLAO</name>